<feature type="domain" description="Peptidoglycan beta-N-acetylmuramidase NamZ N-terminal" evidence="1">
    <location>
        <begin position="37"/>
        <end position="238"/>
    </location>
</feature>
<reference evidence="3 4" key="1">
    <citation type="submission" date="2019-02" db="EMBL/GenBank/DDBJ databases">
        <title>Deep-cultivation of Planctomycetes and their phenomic and genomic characterization uncovers novel biology.</title>
        <authorList>
            <person name="Wiegand S."/>
            <person name="Jogler M."/>
            <person name="Boedeker C."/>
            <person name="Pinto D."/>
            <person name="Vollmers J."/>
            <person name="Rivas-Marin E."/>
            <person name="Kohn T."/>
            <person name="Peeters S.H."/>
            <person name="Heuer A."/>
            <person name="Rast P."/>
            <person name="Oberbeckmann S."/>
            <person name="Bunk B."/>
            <person name="Jeske O."/>
            <person name="Meyerdierks A."/>
            <person name="Storesund J.E."/>
            <person name="Kallscheuer N."/>
            <person name="Luecker S."/>
            <person name="Lage O.M."/>
            <person name="Pohl T."/>
            <person name="Merkel B.J."/>
            <person name="Hornburger P."/>
            <person name="Mueller R.-W."/>
            <person name="Bruemmer F."/>
            <person name="Labrenz M."/>
            <person name="Spormann A.M."/>
            <person name="Op den Camp H."/>
            <person name="Overmann J."/>
            <person name="Amann R."/>
            <person name="Jetten M.S.M."/>
            <person name="Mascher T."/>
            <person name="Medema M.H."/>
            <person name="Devos D.P."/>
            <person name="Kaster A.-K."/>
            <person name="Ovreas L."/>
            <person name="Rohde M."/>
            <person name="Galperin M.Y."/>
            <person name="Jogler C."/>
        </authorList>
    </citation>
    <scope>NUCLEOTIDE SEQUENCE [LARGE SCALE GENOMIC DNA]</scope>
    <source>
        <strain evidence="3 4">K22_7</strain>
    </source>
</reference>
<dbReference type="Gene3D" id="3.40.50.12170">
    <property type="entry name" value="Uncharacterised protein PF07075, DUF1343"/>
    <property type="match status" value="1"/>
</dbReference>
<proteinExistence type="predicted"/>
<evidence type="ECO:0008006" key="5">
    <source>
        <dbReference type="Google" id="ProtNLM"/>
    </source>
</evidence>
<dbReference type="RefSeq" id="WP_145167684.1">
    <property type="nucleotide sequence ID" value="NZ_CP036525.1"/>
</dbReference>
<dbReference type="InterPro" id="IPR008302">
    <property type="entry name" value="NamZ"/>
</dbReference>
<evidence type="ECO:0000259" key="2">
    <source>
        <dbReference type="Pfam" id="PF20732"/>
    </source>
</evidence>
<accession>A0A517N3Z1</accession>
<dbReference type="PANTHER" id="PTHR42915">
    <property type="entry name" value="HYPOTHETICAL 460 KDA PROTEIN IN FEUA-SIGW INTERGENIC REGION [PRECURSOR]"/>
    <property type="match status" value="1"/>
</dbReference>
<dbReference type="PIRSF" id="PIRSF016719">
    <property type="entry name" value="UCP016719"/>
    <property type="match status" value="1"/>
</dbReference>
<evidence type="ECO:0000313" key="3">
    <source>
        <dbReference type="EMBL" id="QDT01860.1"/>
    </source>
</evidence>
<dbReference type="AlphaFoldDB" id="A0A517N3Z1"/>
<dbReference type="GO" id="GO:0033922">
    <property type="term" value="F:peptidoglycan beta-N-acetylmuramidase activity"/>
    <property type="evidence" value="ECO:0007669"/>
    <property type="project" value="InterPro"/>
</dbReference>
<dbReference type="InterPro" id="IPR048503">
    <property type="entry name" value="NamZ_C"/>
</dbReference>
<dbReference type="Gene3D" id="3.90.1150.140">
    <property type="match status" value="1"/>
</dbReference>
<name>A0A517N3Z1_9BACT</name>
<dbReference type="EMBL" id="CP036525">
    <property type="protein sequence ID" value="QDT01860.1"/>
    <property type="molecule type" value="Genomic_DNA"/>
</dbReference>
<gene>
    <name evidence="3" type="ORF">K227x_02290</name>
</gene>
<dbReference type="InterPro" id="IPR048502">
    <property type="entry name" value="NamZ_N"/>
</dbReference>
<protein>
    <recommendedName>
        <fullName evidence="5">DUF1343 domain-containing protein</fullName>
    </recommendedName>
</protein>
<keyword evidence="4" id="KW-1185">Reference proteome</keyword>
<dbReference type="OrthoDB" id="9801061at2"/>
<evidence type="ECO:0000313" key="4">
    <source>
        <dbReference type="Proteomes" id="UP000318538"/>
    </source>
</evidence>
<dbReference type="Pfam" id="PF20732">
    <property type="entry name" value="NamZ_C"/>
    <property type="match status" value="1"/>
</dbReference>
<organism evidence="3 4">
    <name type="scientific">Rubripirellula lacrimiformis</name>
    <dbReference type="NCBI Taxonomy" id="1930273"/>
    <lineage>
        <taxon>Bacteria</taxon>
        <taxon>Pseudomonadati</taxon>
        <taxon>Planctomycetota</taxon>
        <taxon>Planctomycetia</taxon>
        <taxon>Pirellulales</taxon>
        <taxon>Pirellulaceae</taxon>
        <taxon>Rubripirellula</taxon>
    </lineage>
</organism>
<sequence>MNPVIGSPTESNSVPIEMGIDRWVHQRPDCLRKADLGLLMNRASVDRELRFSCDVVAQSMPGQLKALFTPQHGLWGDAQANMVETDHGWHHGLGVPIYSLYSETRRPTAEMLAGIDCLIVDLQDVGTRVYTYFWTLLECLRACADAGVSIVVLDRPNPIGGVVVEGPLLDESCFSFVGGATIPMRHGLTIGEAAVWFRSEFAIDVELHVVTMEGWSPNAFYQDLGRHWIPPSPNLPTAESALVYPGQVLLEGTNLSEGRGTTTPFEIIGAPFVDPEVLLAAIPTDALPGVRFLPLYFRPTFDKWAGQTCGGVSMHVTDRQRFRSYRTSVQLILAIQRLWPGDFRWLPPPYEYETRLPPIDIISGGDQLRLATASAESIDALCQVDEQAWNDRVQGFYLYSRS</sequence>
<feature type="domain" description="Peptidoglycan beta-N-acetylmuramidase NamZ C-terminal" evidence="2">
    <location>
        <begin position="242"/>
        <end position="399"/>
    </location>
</feature>
<dbReference type="PANTHER" id="PTHR42915:SF1">
    <property type="entry name" value="PEPTIDOGLYCAN BETA-N-ACETYLMURAMIDASE NAMZ"/>
    <property type="match status" value="1"/>
</dbReference>
<evidence type="ECO:0000259" key="1">
    <source>
        <dbReference type="Pfam" id="PF07075"/>
    </source>
</evidence>
<dbReference type="KEGG" id="rlc:K227x_02290"/>
<dbReference type="Proteomes" id="UP000318538">
    <property type="component" value="Chromosome"/>
</dbReference>
<dbReference type="Pfam" id="PF07075">
    <property type="entry name" value="NamZ_N"/>
    <property type="match status" value="1"/>
</dbReference>